<organism evidence="2 3">
    <name type="scientific">Dorcoceras hygrometricum</name>
    <dbReference type="NCBI Taxonomy" id="472368"/>
    <lineage>
        <taxon>Eukaryota</taxon>
        <taxon>Viridiplantae</taxon>
        <taxon>Streptophyta</taxon>
        <taxon>Embryophyta</taxon>
        <taxon>Tracheophyta</taxon>
        <taxon>Spermatophyta</taxon>
        <taxon>Magnoliopsida</taxon>
        <taxon>eudicotyledons</taxon>
        <taxon>Gunneridae</taxon>
        <taxon>Pentapetalae</taxon>
        <taxon>asterids</taxon>
        <taxon>lamiids</taxon>
        <taxon>Lamiales</taxon>
        <taxon>Gesneriaceae</taxon>
        <taxon>Didymocarpoideae</taxon>
        <taxon>Trichosporeae</taxon>
        <taxon>Loxocarpinae</taxon>
        <taxon>Dorcoceras</taxon>
    </lineage>
</organism>
<accession>A0A2Z7BM95</accession>
<proteinExistence type="predicted"/>
<evidence type="ECO:0000313" key="3">
    <source>
        <dbReference type="Proteomes" id="UP000250235"/>
    </source>
</evidence>
<feature type="compositionally biased region" description="Polar residues" evidence="1">
    <location>
        <begin position="11"/>
        <end position="33"/>
    </location>
</feature>
<sequence>MAARRRAKRGTFQQASPESGASSSTIAQQQATCNAAHRRANPDPNLGSDTTVVEPWWIRIMPPDEAAEEHKLGRETINTIQNMQSYEPFIGCFSGLPFWRLGAWLRPVSRENWHFTPALEGLTRSAWMDSPRQVGRNKFRRGGGVHRPTDEHSVHPHHRDFIITPIAHQIGPIDSVSKIEFYDLKNHFSEPQCKMTVLPLNVGKSRFDPCLLLGSRTPQSPPRVLNTLSSVSVRKSQIQYLLDLAWFKDTASRGPTTIAAPESQFRTCPSDHVSRRNRHFTVGDGRLRQSGPRLETISLRSACTRRLKNFIANGFSSKSWPEQVRRTAAAAATSGGGGGVRRGREAAAF</sequence>
<evidence type="ECO:0000313" key="2">
    <source>
        <dbReference type="EMBL" id="KZV35671.1"/>
    </source>
</evidence>
<dbReference type="Proteomes" id="UP000250235">
    <property type="component" value="Unassembled WGS sequence"/>
</dbReference>
<dbReference type="EMBL" id="KV004520">
    <property type="protein sequence ID" value="KZV35671.1"/>
    <property type="molecule type" value="Genomic_DNA"/>
</dbReference>
<name>A0A2Z7BM95_9LAMI</name>
<keyword evidence="3" id="KW-1185">Reference proteome</keyword>
<dbReference type="AlphaFoldDB" id="A0A2Z7BM95"/>
<protein>
    <submittedName>
        <fullName evidence="2">Uncharacterized protein</fullName>
    </submittedName>
</protein>
<reference evidence="2 3" key="1">
    <citation type="journal article" date="2015" name="Proc. Natl. Acad. Sci. U.S.A.">
        <title>The resurrection genome of Boea hygrometrica: A blueprint for survival of dehydration.</title>
        <authorList>
            <person name="Xiao L."/>
            <person name="Yang G."/>
            <person name="Zhang L."/>
            <person name="Yang X."/>
            <person name="Zhao S."/>
            <person name="Ji Z."/>
            <person name="Zhou Q."/>
            <person name="Hu M."/>
            <person name="Wang Y."/>
            <person name="Chen M."/>
            <person name="Xu Y."/>
            <person name="Jin H."/>
            <person name="Xiao X."/>
            <person name="Hu G."/>
            <person name="Bao F."/>
            <person name="Hu Y."/>
            <person name="Wan P."/>
            <person name="Li L."/>
            <person name="Deng X."/>
            <person name="Kuang T."/>
            <person name="Xiang C."/>
            <person name="Zhu J.K."/>
            <person name="Oliver M.J."/>
            <person name="He Y."/>
        </authorList>
    </citation>
    <scope>NUCLEOTIDE SEQUENCE [LARGE SCALE GENOMIC DNA]</scope>
    <source>
        <strain evidence="3">cv. XS01</strain>
    </source>
</reference>
<feature type="region of interest" description="Disordered" evidence="1">
    <location>
        <begin position="1"/>
        <end position="48"/>
    </location>
</feature>
<gene>
    <name evidence="2" type="ORF">F511_15126</name>
</gene>
<feature type="region of interest" description="Disordered" evidence="1">
    <location>
        <begin position="328"/>
        <end position="349"/>
    </location>
</feature>
<evidence type="ECO:0000256" key="1">
    <source>
        <dbReference type="SAM" id="MobiDB-lite"/>
    </source>
</evidence>